<protein>
    <submittedName>
        <fullName evidence="1">Uncharacterized protein</fullName>
    </submittedName>
</protein>
<evidence type="ECO:0000313" key="2">
    <source>
        <dbReference type="Proteomes" id="UP000005950"/>
    </source>
</evidence>
<dbReference type="HOGENOM" id="CLU_3153662_0_0_9"/>
<accession>B9Y4T1</accession>
<evidence type="ECO:0000313" key="1">
    <source>
        <dbReference type="EMBL" id="EEF69004.1"/>
    </source>
</evidence>
<organism evidence="1 2">
    <name type="scientific">Holdemania filiformis DSM 12042</name>
    <dbReference type="NCBI Taxonomy" id="545696"/>
    <lineage>
        <taxon>Bacteria</taxon>
        <taxon>Bacillati</taxon>
        <taxon>Bacillota</taxon>
        <taxon>Erysipelotrichia</taxon>
        <taxon>Erysipelotrichales</taxon>
        <taxon>Erysipelotrichaceae</taxon>
        <taxon>Holdemania</taxon>
    </lineage>
</organism>
<gene>
    <name evidence="1" type="ORF">HOLDEFILI_00812</name>
</gene>
<name>B9Y4T1_9FIRM</name>
<dbReference type="Proteomes" id="UP000005950">
    <property type="component" value="Unassembled WGS sequence"/>
</dbReference>
<proteinExistence type="predicted"/>
<reference evidence="1 2" key="2">
    <citation type="submission" date="2009-02" db="EMBL/GenBank/DDBJ databases">
        <title>Draft genome sequence of Holdemania filiformis DSM 12042.</title>
        <authorList>
            <person name="Sudarsanam P."/>
            <person name="Ley R."/>
            <person name="Guruge J."/>
            <person name="Turnbaugh P.J."/>
            <person name="Mahowald M."/>
            <person name="Liep D."/>
            <person name="Gordon J."/>
        </authorList>
    </citation>
    <scope>NUCLEOTIDE SEQUENCE [LARGE SCALE GENOMIC DNA]</scope>
    <source>
        <strain evidence="1 2">DSM 12042</strain>
    </source>
</reference>
<dbReference type="EMBL" id="ACCF01000053">
    <property type="protein sequence ID" value="EEF69004.1"/>
    <property type="molecule type" value="Genomic_DNA"/>
</dbReference>
<sequence length="48" mass="5483">MIVRKYLIIDLICTENQFLGTANFFKDVSVITGKSRILFPSLITAFFP</sequence>
<reference evidence="1 2" key="1">
    <citation type="submission" date="2008-12" db="EMBL/GenBank/DDBJ databases">
        <authorList>
            <person name="Fulton L."/>
            <person name="Clifton S."/>
            <person name="Fulton B."/>
            <person name="Xu J."/>
            <person name="Minx P."/>
            <person name="Pepin K.H."/>
            <person name="Johnson M."/>
            <person name="Bhonagiri V."/>
            <person name="Nash W.E."/>
            <person name="Mardis E.R."/>
            <person name="Wilson R.K."/>
        </authorList>
    </citation>
    <scope>NUCLEOTIDE SEQUENCE [LARGE SCALE GENOMIC DNA]</scope>
    <source>
        <strain evidence="1 2">DSM 12042</strain>
    </source>
</reference>
<dbReference type="AlphaFoldDB" id="B9Y4T1"/>
<comment type="caution">
    <text evidence="1">The sequence shown here is derived from an EMBL/GenBank/DDBJ whole genome shotgun (WGS) entry which is preliminary data.</text>
</comment>